<name>A0A136Q494_9FIRM</name>
<keyword evidence="2" id="KW-1185">Reference proteome</keyword>
<evidence type="ECO:0000313" key="2">
    <source>
        <dbReference type="Proteomes" id="UP000070366"/>
    </source>
</evidence>
<protein>
    <submittedName>
        <fullName evidence="1">Uncharacterized protein</fullName>
    </submittedName>
</protein>
<organism evidence="1 2">
    <name type="scientific">Christensenella minuta</name>
    <dbReference type="NCBI Taxonomy" id="626937"/>
    <lineage>
        <taxon>Bacteria</taxon>
        <taxon>Bacillati</taxon>
        <taxon>Bacillota</taxon>
        <taxon>Clostridia</taxon>
        <taxon>Christensenellales</taxon>
        <taxon>Christensenellaceae</taxon>
        <taxon>Christensenella</taxon>
    </lineage>
</organism>
<evidence type="ECO:0000313" key="1">
    <source>
        <dbReference type="EMBL" id="KXK65491.1"/>
    </source>
</evidence>
<proteinExistence type="predicted"/>
<gene>
    <name evidence="1" type="ORF">HMPREF3293_01705</name>
</gene>
<accession>A0A136Q494</accession>
<dbReference type="Proteomes" id="UP000070366">
    <property type="component" value="Unassembled WGS sequence"/>
</dbReference>
<comment type="caution">
    <text evidence="1">The sequence shown here is derived from an EMBL/GenBank/DDBJ whole genome shotgun (WGS) entry which is preliminary data.</text>
</comment>
<dbReference type="AlphaFoldDB" id="A0A136Q494"/>
<sequence>MSTGKKQDPKNADEAFSVCFLRGARLSGGYENKAARKKGAEAPFLRLYRSFELLLLYQ</sequence>
<dbReference type="EMBL" id="LSZW01000061">
    <property type="protein sequence ID" value="KXK65491.1"/>
    <property type="molecule type" value="Genomic_DNA"/>
</dbReference>
<dbReference type="STRING" id="626937.HMPREF3293_01705"/>
<reference evidence="2" key="1">
    <citation type="submission" date="2016-02" db="EMBL/GenBank/DDBJ databases">
        <authorList>
            <person name="Mitreva M."/>
            <person name="Pepin K.H."/>
            <person name="Mihindukulasuriya K.A."/>
            <person name="Fulton R."/>
            <person name="Fronick C."/>
            <person name="O'Laughlin M."/>
            <person name="Miner T."/>
            <person name="Herter B."/>
            <person name="Rosa B.A."/>
            <person name="Cordes M."/>
            <person name="Tomlinson C."/>
            <person name="Wollam A."/>
            <person name="Palsikar V.B."/>
            <person name="Mardis E.R."/>
            <person name="Wilson R.K."/>
        </authorList>
    </citation>
    <scope>NUCLEOTIDE SEQUENCE [LARGE SCALE GENOMIC DNA]</scope>
    <source>
        <strain evidence="2">DSM 22607</strain>
    </source>
</reference>